<protein>
    <recommendedName>
        <fullName evidence="1">non-specific serine/threonine protein kinase</fullName>
        <ecNumber evidence="1">2.7.11.1</ecNumber>
    </recommendedName>
</protein>
<comment type="catalytic activity">
    <reaction evidence="7">
        <text>L-threonyl-[protein] + ATP = O-phospho-L-threonyl-[protein] + ADP + H(+)</text>
        <dbReference type="Rhea" id="RHEA:46608"/>
        <dbReference type="Rhea" id="RHEA-COMP:11060"/>
        <dbReference type="Rhea" id="RHEA-COMP:11605"/>
        <dbReference type="ChEBI" id="CHEBI:15378"/>
        <dbReference type="ChEBI" id="CHEBI:30013"/>
        <dbReference type="ChEBI" id="CHEBI:30616"/>
        <dbReference type="ChEBI" id="CHEBI:61977"/>
        <dbReference type="ChEBI" id="CHEBI:456216"/>
        <dbReference type="EC" id="2.7.11.1"/>
    </reaction>
</comment>
<proteinExistence type="predicted"/>
<dbReference type="InterPro" id="IPR008271">
    <property type="entry name" value="Ser/Thr_kinase_AS"/>
</dbReference>
<keyword evidence="3" id="KW-0808">Transferase</keyword>
<comment type="catalytic activity">
    <reaction evidence="8">
        <text>L-seryl-[protein] + ATP = O-phospho-L-seryl-[protein] + ADP + H(+)</text>
        <dbReference type="Rhea" id="RHEA:17989"/>
        <dbReference type="Rhea" id="RHEA-COMP:9863"/>
        <dbReference type="Rhea" id="RHEA-COMP:11604"/>
        <dbReference type="ChEBI" id="CHEBI:15378"/>
        <dbReference type="ChEBI" id="CHEBI:29999"/>
        <dbReference type="ChEBI" id="CHEBI:30616"/>
        <dbReference type="ChEBI" id="CHEBI:83421"/>
        <dbReference type="ChEBI" id="CHEBI:456216"/>
        <dbReference type="EC" id="2.7.11.1"/>
    </reaction>
</comment>
<evidence type="ECO:0000256" key="1">
    <source>
        <dbReference type="ARBA" id="ARBA00012513"/>
    </source>
</evidence>
<evidence type="ECO:0000256" key="4">
    <source>
        <dbReference type="ARBA" id="ARBA00022741"/>
    </source>
</evidence>
<keyword evidence="11" id="KW-1185">Reference proteome</keyword>
<evidence type="ECO:0000256" key="7">
    <source>
        <dbReference type="ARBA" id="ARBA00047899"/>
    </source>
</evidence>
<gene>
    <name evidence="10" type="ORF">TSOC_014746</name>
</gene>
<keyword evidence="2" id="KW-0723">Serine/threonine-protein kinase</keyword>
<dbReference type="InterPro" id="IPR051131">
    <property type="entry name" value="NEK_Ser/Thr_kinase_NIMA"/>
</dbReference>
<evidence type="ECO:0000256" key="8">
    <source>
        <dbReference type="ARBA" id="ARBA00048679"/>
    </source>
</evidence>
<dbReference type="OrthoDB" id="248923at2759"/>
<evidence type="ECO:0000256" key="3">
    <source>
        <dbReference type="ARBA" id="ARBA00022679"/>
    </source>
</evidence>
<dbReference type="GO" id="GO:0005524">
    <property type="term" value="F:ATP binding"/>
    <property type="evidence" value="ECO:0007669"/>
    <property type="project" value="UniProtKB-KW"/>
</dbReference>
<comment type="caution">
    <text evidence="10">The sequence shown here is derived from an EMBL/GenBank/DDBJ whole genome shotgun (WGS) entry which is preliminary data.</text>
</comment>
<evidence type="ECO:0000256" key="6">
    <source>
        <dbReference type="ARBA" id="ARBA00022840"/>
    </source>
</evidence>
<feature type="non-terminal residue" evidence="10">
    <location>
        <position position="1"/>
    </location>
</feature>
<dbReference type="SUPFAM" id="SSF56112">
    <property type="entry name" value="Protein kinase-like (PK-like)"/>
    <property type="match status" value="1"/>
</dbReference>
<evidence type="ECO:0000256" key="2">
    <source>
        <dbReference type="ARBA" id="ARBA00022527"/>
    </source>
</evidence>
<organism evidence="10 11">
    <name type="scientific">Tetrabaena socialis</name>
    <dbReference type="NCBI Taxonomy" id="47790"/>
    <lineage>
        <taxon>Eukaryota</taxon>
        <taxon>Viridiplantae</taxon>
        <taxon>Chlorophyta</taxon>
        <taxon>core chlorophytes</taxon>
        <taxon>Chlorophyceae</taxon>
        <taxon>CS clade</taxon>
        <taxon>Chlamydomonadales</taxon>
        <taxon>Tetrabaenaceae</taxon>
        <taxon>Tetrabaena</taxon>
    </lineage>
</organism>
<evidence type="ECO:0000256" key="5">
    <source>
        <dbReference type="ARBA" id="ARBA00022777"/>
    </source>
</evidence>
<dbReference type="EMBL" id="PGGS01002824">
    <property type="protein sequence ID" value="PNG99474.1"/>
    <property type="molecule type" value="Genomic_DNA"/>
</dbReference>
<keyword evidence="4" id="KW-0547">Nucleotide-binding</keyword>
<evidence type="ECO:0000313" key="11">
    <source>
        <dbReference type="Proteomes" id="UP000236333"/>
    </source>
</evidence>
<dbReference type="InterPro" id="IPR000719">
    <property type="entry name" value="Prot_kinase_dom"/>
</dbReference>
<sequence length="326" mass="34984">ILLGLNHMHSKKILHRDIKTLNVFLDEELNVKLGDMGVAKILSTNTNFAKTIVGTPYYLSPELCEDKPYNEKSDVWALGVVLYECCTQRHPFDADNQGALILKILRGKFPPVAGYSPDILDLIKRCLTQNANRRPNTFKMLTLPAIRSKGEELGISLPDLASLALMADRPMAGVTTTKARPKTPQGREAAVPTPAAHAAAVQAVRQLPKNPGKNQGVIRVVGDMNGPPDVSGGAAGPDKAFVFGSTMKAGEAAGARQVDVTVSSVQHTPGEGQPLGAPHAPVQTAWSVDGEKPKERRPPAWGLAQQMVRVFVKALLLTDTMPGARS</sequence>
<dbReference type="Proteomes" id="UP000236333">
    <property type="component" value="Unassembled WGS sequence"/>
</dbReference>
<dbReference type="PANTHER" id="PTHR44899">
    <property type="entry name" value="CAMK FAMILY PROTEIN KINASE"/>
    <property type="match status" value="1"/>
</dbReference>
<reference evidence="10 11" key="1">
    <citation type="journal article" date="2017" name="Mol. Biol. Evol.">
        <title>The 4-celled Tetrabaena socialis nuclear genome reveals the essential components for genetic control of cell number at the origin of multicellularity in the volvocine lineage.</title>
        <authorList>
            <person name="Featherston J."/>
            <person name="Arakaki Y."/>
            <person name="Hanschen E.R."/>
            <person name="Ferris P.J."/>
            <person name="Michod R.E."/>
            <person name="Olson B.J.S.C."/>
            <person name="Nozaki H."/>
            <person name="Durand P.M."/>
        </authorList>
    </citation>
    <scope>NUCLEOTIDE SEQUENCE [LARGE SCALE GENOMIC DNA]</scope>
    <source>
        <strain evidence="10 11">NIES-571</strain>
    </source>
</reference>
<feature type="domain" description="Protein kinase" evidence="9">
    <location>
        <begin position="1"/>
        <end position="146"/>
    </location>
</feature>
<dbReference type="Gene3D" id="1.10.510.10">
    <property type="entry name" value="Transferase(Phosphotransferase) domain 1"/>
    <property type="match status" value="1"/>
</dbReference>
<evidence type="ECO:0000313" key="10">
    <source>
        <dbReference type="EMBL" id="PNG99474.1"/>
    </source>
</evidence>
<evidence type="ECO:0000259" key="9">
    <source>
        <dbReference type="PROSITE" id="PS50011"/>
    </source>
</evidence>
<dbReference type="Pfam" id="PF00069">
    <property type="entry name" value="Pkinase"/>
    <property type="match status" value="1"/>
</dbReference>
<dbReference type="EC" id="2.7.11.1" evidence="1"/>
<dbReference type="SMART" id="SM00220">
    <property type="entry name" value="S_TKc"/>
    <property type="match status" value="1"/>
</dbReference>
<dbReference type="PROSITE" id="PS00108">
    <property type="entry name" value="PROTEIN_KINASE_ST"/>
    <property type="match status" value="1"/>
</dbReference>
<keyword evidence="6" id="KW-0067">ATP-binding</keyword>
<name>A0A2J7ZGS5_9CHLO</name>
<keyword evidence="5 10" id="KW-0418">Kinase</keyword>
<dbReference type="AlphaFoldDB" id="A0A2J7ZGS5"/>
<dbReference type="GO" id="GO:0004674">
    <property type="term" value="F:protein serine/threonine kinase activity"/>
    <property type="evidence" value="ECO:0007669"/>
    <property type="project" value="UniProtKB-KW"/>
</dbReference>
<accession>A0A2J7ZGS5</accession>
<dbReference type="InterPro" id="IPR011009">
    <property type="entry name" value="Kinase-like_dom_sf"/>
</dbReference>
<dbReference type="PANTHER" id="PTHR44899:SF7">
    <property type="entry name" value="NIMA-RELATED KINASE"/>
    <property type="match status" value="1"/>
</dbReference>
<dbReference type="PROSITE" id="PS50011">
    <property type="entry name" value="PROTEIN_KINASE_DOM"/>
    <property type="match status" value="1"/>
</dbReference>